<proteinExistence type="predicted"/>
<evidence type="ECO:0000313" key="2">
    <source>
        <dbReference type="Proteomes" id="UP001180020"/>
    </source>
</evidence>
<gene>
    <name evidence="1" type="ORF">QJS10_CPA06g01122</name>
</gene>
<protein>
    <submittedName>
        <fullName evidence="1">Uncharacterized protein</fullName>
    </submittedName>
</protein>
<accession>A0AAV9ER90</accession>
<dbReference type="AlphaFoldDB" id="A0AAV9ER90"/>
<reference evidence="1" key="2">
    <citation type="submission" date="2023-06" db="EMBL/GenBank/DDBJ databases">
        <authorList>
            <person name="Ma L."/>
            <person name="Liu K.-W."/>
            <person name="Li Z."/>
            <person name="Hsiao Y.-Y."/>
            <person name="Qi Y."/>
            <person name="Fu T."/>
            <person name="Tang G."/>
            <person name="Zhang D."/>
            <person name="Sun W.-H."/>
            <person name="Liu D.-K."/>
            <person name="Li Y."/>
            <person name="Chen G.-Z."/>
            <person name="Liu X.-D."/>
            <person name="Liao X.-Y."/>
            <person name="Jiang Y.-T."/>
            <person name="Yu X."/>
            <person name="Hao Y."/>
            <person name="Huang J."/>
            <person name="Zhao X.-W."/>
            <person name="Ke S."/>
            <person name="Chen Y.-Y."/>
            <person name="Wu W.-L."/>
            <person name="Hsu J.-L."/>
            <person name="Lin Y.-F."/>
            <person name="Huang M.-D."/>
            <person name="Li C.-Y."/>
            <person name="Huang L."/>
            <person name="Wang Z.-W."/>
            <person name="Zhao X."/>
            <person name="Zhong W.-Y."/>
            <person name="Peng D.-H."/>
            <person name="Ahmad S."/>
            <person name="Lan S."/>
            <person name="Zhang J.-S."/>
            <person name="Tsai W.-C."/>
            <person name="Van De Peer Y."/>
            <person name="Liu Z.-J."/>
        </authorList>
    </citation>
    <scope>NUCLEOTIDE SEQUENCE</scope>
    <source>
        <strain evidence="1">CP</strain>
        <tissue evidence="1">Leaves</tissue>
    </source>
</reference>
<reference evidence="1" key="1">
    <citation type="journal article" date="2023" name="Nat. Commun.">
        <title>Diploid and tetraploid genomes of Acorus and the evolution of monocots.</title>
        <authorList>
            <person name="Ma L."/>
            <person name="Liu K.W."/>
            <person name="Li Z."/>
            <person name="Hsiao Y.Y."/>
            <person name="Qi Y."/>
            <person name="Fu T."/>
            <person name="Tang G.D."/>
            <person name="Zhang D."/>
            <person name="Sun W.H."/>
            <person name="Liu D.K."/>
            <person name="Li Y."/>
            <person name="Chen G.Z."/>
            <person name="Liu X.D."/>
            <person name="Liao X.Y."/>
            <person name="Jiang Y.T."/>
            <person name="Yu X."/>
            <person name="Hao Y."/>
            <person name="Huang J."/>
            <person name="Zhao X.W."/>
            <person name="Ke S."/>
            <person name="Chen Y.Y."/>
            <person name="Wu W.L."/>
            <person name="Hsu J.L."/>
            <person name="Lin Y.F."/>
            <person name="Huang M.D."/>
            <person name="Li C.Y."/>
            <person name="Huang L."/>
            <person name="Wang Z.W."/>
            <person name="Zhao X."/>
            <person name="Zhong W.Y."/>
            <person name="Peng D.H."/>
            <person name="Ahmad S."/>
            <person name="Lan S."/>
            <person name="Zhang J.S."/>
            <person name="Tsai W.C."/>
            <person name="Van de Peer Y."/>
            <person name="Liu Z.J."/>
        </authorList>
    </citation>
    <scope>NUCLEOTIDE SEQUENCE</scope>
    <source>
        <strain evidence="1">CP</strain>
    </source>
</reference>
<keyword evidence="2" id="KW-1185">Reference proteome</keyword>
<dbReference type="Proteomes" id="UP001180020">
    <property type="component" value="Unassembled WGS sequence"/>
</dbReference>
<name>A0AAV9ER90_ACOCL</name>
<dbReference type="EMBL" id="JAUJYO010000006">
    <property type="protein sequence ID" value="KAK1315374.1"/>
    <property type="molecule type" value="Genomic_DNA"/>
</dbReference>
<evidence type="ECO:0000313" key="1">
    <source>
        <dbReference type="EMBL" id="KAK1315374.1"/>
    </source>
</evidence>
<organism evidence="1 2">
    <name type="scientific">Acorus calamus</name>
    <name type="common">Sweet flag</name>
    <dbReference type="NCBI Taxonomy" id="4465"/>
    <lineage>
        <taxon>Eukaryota</taxon>
        <taxon>Viridiplantae</taxon>
        <taxon>Streptophyta</taxon>
        <taxon>Embryophyta</taxon>
        <taxon>Tracheophyta</taxon>
        <taxon>Spermatophyta</taxon>
        <taxon>Magnoliopsida</taxon>
        <taxon>Liliopsida</taxon>
        <taxon>Acoraceae</taxon>
        <taxon>Acorus</taxon>
    </lineage>
</organism>
<sequence length="145" mass="15739">MGSSGSGQIGQCGCPTRRLVSPLEVAIGGDTESSHLPPLHVAIRSAFGRSKHQGRSRSSCDFWRMRGFSLRSIKRSGEGMRKSCAGFVVRRPNQSCTCFAIADSHKTCGGRSGLLRHSFPPPPLRSCGRQAQICVRGRLADRLKQ</sequence>
<comment type="caution">
    <text evidence="1">The sequence shown here is derived from an EMBL/GenBank/DDBJ whole genome shotgun (WGS) entry which is preliminary data.</text>
</comment>